<sequence length="240" mass="26545">MKKITKKIFWGLGFFIGAVLLVYVDIYVWKLTNLGIGIEAKILGSGVFVSKRDPASVINEDLHKVVNFIDLEVDHMSYTVTASAFGLIEKKAVYRIGLGCTILNDLTEEQLLSPVTVDLKPKPKNQKKLPWPAGDKIQKEEFPPDVDNNKLEKVIDRAFTEPDPENLRRTRAVVVLYDGCIVAERYAQGFSQETPLLGYGMTKSVVNALVGILVAQGKLSLEEPVSVPEWSGSGDPRATI</sequence>
<feature type="transmembrane region" description="Helical" evidence="1">
    <location>
        <begin position="9"/>
        <end position="29"/>
    </location>
</feature>
<dbReference type="Gene3D" id="3.40.710.10">
    <property type="entry name" value="DD-peptidase/beta-lactamase superfamily"/>
    <property type="match status" value="1"/>
</dbReference>
<evidence type="ECO:0000256" key="1">
    <source>
        <dbReference type="SAM" id="Phobius"/>
    </source>
</evidence>
<gene>
    <name evidence="2" type="ORF">S01H1_09686</name>
</gene>
<keyword evidence="1" id="KW-0472">Membrane</keyword>
<dbReference type="EMBL" id="BARS01004949">
    <property type="protein sequence ID" value="GAF84997.1"/>
    <property type="molecule type" value="Genomic_DNA"/>
</dbReference>
<protein>
    <recommendedName>
        <fullName evidence="3">Beta-lactamase-related domain-containing protein</fullName>
    </recommendedName>
</protein>
<proteinExistence type="predicted"/>
<organism evidence="2">
    <name type="scientific">marine sediment metagenome</name>
    <dbReference type="NCBI Taxonomy" id="412755"/>
    <lineage>
        <taxon>unclassified sequences</taxon>
        <taxon>metagenomes</taxon>
        <taxon>ecological metagenomes</taxon>
    </lineage>
</organism>
<name>X0TA07_9ZZZZ</name>
<comment type="caution">
    <text evidence="2">The sequence shown here is derived from an EMBL/GenBank/DDBJ whole genome shotgun (WGS) entry which is preliminary data.</text>
</comment>
<evidence type="ECO:0000313" key="2">
    <source>
        <dbReference type="EMBL" id="GAF84997.1"/>
    </source>
</evidence>
<dbReference type="SUPFAM" id="SSF56601">
    <property type="entry name" value="beta-lactamase/transpeptidase-like"/>
    <property type="match status" value="1"/>
</dbReference>
<reference evidence="2" key="1">
    <citation type="journal article" date="2014" name="Front. Microbiol.">
        <title>High frequency of phylogenetically diverse reductive dehalogenase-homologous genes in deep subseafloor sedimentary metagenomes.</title>
        <authorList>
            <person name="Kawai M."/>
            <person name="Futagami T."/>
            <person name="Toyoda A."/>
            <person name="Takaki Y."/>
            <person name="Nishi S."/>
            <person name="Hori S."/>
            <person name="Arai W."/>
            <person name="Tsubouchi T."/>
            <person name="Morono Y."/>
            <person name="Uchiyama I."/>
            <person name="Ito T."/>
            <person name="Fujiyama A."/>
            <person name="Inagaki F."/>
            <person name="Takami H."/>
        </authorList>
    </citation>
    <scope>NUCLEOTIDE SEQUENCE</scope>
    <source>
        <strain evidence="2">Expedition CK06-06</strain>
    </source>
</reference>
<dbReference type="AlphaFoldDB" id="X0TA07"/>
<keyword evidence="1" id="KW-0812">Transmembrane</keyword>
<keyword evidence="1" id="KW-1133">Transmembrane helix</keyword>
<feature type="non-terminal residue" evidence="2">
    <location>
        <position position="240"/>
    </location>
</feature>
<dbReference type="InterPro" id="IPR012338">
    <property type="entry name" value="Beta-lactam/transpept-like"/>
</dbReference>
<accession>X0TA07</accession>
<evidence type="ECO:0008006" key="3">
    <source>
        <dbReference type="Google" id="ProtNLM"/>
    </source>
</evidence>